<keyword evidence="1" id="KW-1133">Transmembrane helix</keyword>
<keyword evidence="1" id="KW-0472">Membrane</keyword>
<keyword evidence="4" id="KW-1185">Reference proteome</keyword>
<dbReference type="InterPro" id="IPR007168">
    <property type="entry name" value="Phageshock_PspC_N"/>
</dbReference>
<evidence type="ECO:0000313" key="3">
    <source>
        <dbReference type="EMBL" id="GAA3895676.1"/>
    </source>
</evidence>
<feature type="transmembrane region" description="Helical" evidence="1">
    <location>
        <begin position="38"/>
        <end position="67"/>
    </location>
</feature>
<protein>
    <recommendedName>
        <fullName evidence="2">Phage shock protein PspC N-terminal domain-containing protein</fullName>
    </recommendedName>
</protein>
<keyword evidence="1" id="KW-0812">Transmembrane</keyword>
<reference evidence="4" key="1">
    <citation type="journal article" date="2019" name="Int. J. Syst. Evol. Microbiol.">
        <title>The Global Catalogue of Microorganisms (GCM) 10K type strain sequencing project: providing services to taxonomists for standard genome sequencing and annotation.</title>
        <authorList>
            <consortium name="The Broad Institute Genomics Platform"/>
            <consortium name="The Broad Institute Genome Sequencing Center for Infectious Disease"/>
            <person name="Wu L."/>
            <person name="Ma J."/>
        </authorList>
    </citation>
    <scope>NUCLEOTIDE SEQUENCE [LARGE SCALE GENOMIC DNA]</scope>
    <source>
        <strain evidence="4">JCM 17543</strain>
    </source>
</reference>
<name>A0ABP7L9V3_9SPHN</name>
<evidence type="ECO:0000313" key="4">
    <source>
        <dbReference type="Proteomes" id="UP001500827"/>
    </source>
</evidence>
<accession>A0ABP7L9V3</accession>
<dbReference type="Pfam" id="PF04024">
    <property type="entry name" value="PspC"/>
    <property type="match status" value="1"/>
</dbReference>
<dbReference type="Proteomes" id="UP001500827">
    <property type="component" value="Unassembled WGS sequence"/>
</dbReference>
<comment type="caution">
    <text evidence="3">The sequence shown here is derived from an EMBL/GenBank/DDBJ whole genome shotgun (WGS) entry which is preliminary data.</text>
</comment>
<evidence type="ECO:0000256" key="1">
    <source>
        <dbReference type="SAM" id="Phobius"/>
    </source>
</evidence>
<feature type="domain" description="Phage shock protein PspC N-terminal" evidence="2">
    <location>
        <begin position="13"/>
        <end position="62"/>
    </location>
</feature>
<dbReference type="EMBL" id="BAABBM010000001">
    <property type="protein sequence ID" value="GAA3895676.1"/>
    <property type="molecule type" value="Genomic_DNA"/>
</dbReference>
<sequence length="135" mass="15235">MMARKIYPYSLHSKDAKIAGVCSTLGARTGIDPTFIRIAWIAVPLLTHIPISLALIAYAAVGIYLALQKRKSMVGDARMSDFDRMGDVVKRKPTVQAMRTELDETDRRLMAIDHHINTQNDQLAREIEALRQEEK</sequence>
<proteinExistence type="predicted"/>
<evidence type="ECO:0000259" key="2">
    <source>
        <dbReference type="Pfam" id="PF04024"/>
    </source>
</evidence>
<organism evidence="3 4">
    <name type="scientific">Sphingomonas limnosediminicola</name>
    <dbReference type="NCBI Taxonomy" id="940133"/>
    <lineage>
        <taxon>Bacteria</taxon>
        <taxon>Pseudomonadati</taxon>
        <taxon>Pseudomonadota</taxon>
        <taxon>Alphaproteobacteria</taxon>
        <taxon>Sphingomonadales</taxon>
        <taxon>Sphingomonadaceae</taxon>
        <taxon>Sphingomonas</taxon>
    </lineage>
</organism>
<gene>
    <name evidence="3" type="ORF">GCM10022276_13420</name>
</gene>